<comment type="similarity">
    <text evidence="3 11">Belongs to the CarA family.</text>
</comment>
<keyword evidence="8 11" id="KW-0665">Pyrimidine biosynthesis</keyword>
<dbReference type="OrthoDB" id="9804328at2"/>
<dbReference type="CDD" id="cd01744">
    <property type="entry name" value="GATase1_CPSase"/>
    <property type="match status" value="1"/>
</dbReference>
<keyword evidence="11" id="KW-0028">Amino-acid biosynthesis</keyword>
<keyword evidence="11" id="KW-0055">Arginine biosynthesis</keyword>
<dbReference type="UniPathway" id="UPA00068">
    <property type="reaction ID" value="UER00171"/>
</dbReference>
<dbReference type="Proteomes" id="UP000295210">
    <property type="component" value="Unassembled WGS sequence"/>
</dbReference>
<dbReference type="HAMAP" id="MF_01209">
    <property type="entry name" value="CPSase_S_chain"/>
    <property type="match status" value="1"/>
</dbReference>
<dbReference type="InterPro" id="IPR017926">
    <property type="entry name" value="GATASE"/>
</dbReference>
<dbReference type="InterPro" id="IPR002474">
    <property type="entry name" value="CarbamoylP_synth_ssu_N"/>
</dbReference>
<feature type="binding site" evidence="11">
    <location>
        <position position="237"/>
    </location>
    <ligand>
        <name>L-glutamine</name>
        <dbReference type="ChEBI" id="CHEBI:58359"/>
    </ligand>
</feature>
<evidence type="ECO:0000256" key="6">
    <source>
        <dbReference type="ARBA" id="ARBA00022840"/>
    </source>
</evidence>
<keyword evidence="4 11" id="KW-0436">Ligase</keyword>
<dbReference type="Gene3D" id="3.40.50.880">
    <property type="match status" value="1"/>
</dbReference>
<accession>A0A4R1L9C3</accession>
<comment type="catalytic activity">
    <reaction evidence="9 11">
        <text>hydrogencarbonate + L-glutamine + 2 ATP + H2O = carbamoyl phosphate + L-glutamate + 2 ADP + phosphate + 2 H(+)</text>
        <dbReference type="Rhea" id="RHEA:18633"/>
        <dbReference type="ChEBI" id="CHEBI:15377"/>
        <dbReference type="ChEBI" id="CHEBI:15378"/>
        <dbReference type="ChEBI" id="CHEBI:17544"/>
        <dbReference type="ChEBI" id="CHEBI:29985"/>
        <dbReference type="ChEBI" id="CHEBI:30616"/>
        <dbReference type="ChEBI" id="CHEBI:43474"/>
        <dbReference type="ChEBI" id="CHEBI:58228"/>
        <dbReference type="ChEBI" id="CHEBI:58359"/>
        <dbReference type="ChEBI" id="CHEBI:456216"/>
        <dbReference type="EC" id="6.3.5.5"/>
    </reaction>
</comment>
<keyword evidence="7 11" id="KW-0315">Glutamine amidotransferase</keyword>
<dbReference type="SUPFAM" id="SSF52021">
    <property type="entry name" value="Carbamoyl phosphate synthetase, small subunit N-terminal domain"/>
    <property type="match status" value="1"/>
</dbReference>
<dbReference type="GO" id="GO:0006541">
    <property type="term" value="P:glutamine metabolic process"/>
    <property type="evidence" value="ECO:0007669"/>
    <property type="project" value="InterPro"/>
</dbReference>
<dbReference type="PANTHER" id="PTHR43418">
    <property type="entry name" value="MULTIFUNCTIONAL TRYPTOPHAN BIOSYNTHESIS PROTEIN-RELATED"/>
    <property type="match status" value="1"/>
</dbReference>
<evidence type="ECO:0000259" key="12">
    <source>
        <dbReference type="SMART" id="SM01097"/>
    </source>
</evidence>
<dbReference type="PRINTS" id="PR00099">
    <property type="entry name" value="CPSGATASE"/>
</dbReference>
<reference evidence="13 14" key="1">
    <citation type="submission" date="2019-03" db="EMBL/GenBank/DDBJ databases">
        <title>Genomic Encyclopedia of Type Strains, Phase IV (KMG-IV): sequencing the most valuable type-strain genomes for metagenomic binning, comparative biology and taxonomic classification.</title>
        <authorList>
            <person name="Goeker M."/>
        </authorList>
    </citation>
    <scope>NUCLEOTIDE SEQUENCE [LARGE SCALE GENOMIC DNA]</scope>
    <source>
        <strain evidence="13 14">DSM 103428</strain>
    </source>
</reference>
<dbReference type="UniPathway" id="UPA00070">
    <property type="reaction ID" value="UER00115"/>
</dbReference>
<keyword evidence="5 11" id="KW-0547">Nucleotide-binding</keyword>
<dbReference type="SMART" id="SM01097">
    <property type="entry name" value="CPSase_sm_chain"/>
    <property type="match status" value="1"/>
</dbReference>
<comment type="pathway">
    <text evidence="2 11">Amino-acid biosynthesis; L-arginine biosynthesis; carbamoyl phosphate from bicarbonate: step 1/1.</text>
</comment>
<dbReference type="NCBIfam" id="TIGR01368">
    <property type="entry name" value="CPSaseIIsmall"/>
    <property type="match status" value="1"/>
</dbReference>
<dbReference type="Gene3D" id="3.50.30.20">
    <property type="entry name" value="Carbamoyl-phosphate synthase small subunit, N-terminal domain"/>
    <property type="match status" value="1"/>
</dbReference>
<proteinExistence type="inferred from homology"/>
<evidence type="ECO:0000256" key="11">
    <source>
        <dbReference type="HAMAP-Rule" id="MF_01209"/>
    </source>
</evidence>
<dbReference type="FunFam" id="3.40.50.880:FF:000029">
    <property type="entry name" value="Carbamoyl-phosphate synthase small chain"/>
    <property type="match status" value="1"/>
</dbReference>
<dbReference type="AlphaFoldDB" id="A0A4R1L9C3"/>
<dbReference type="PANTHER" id="PTHR43418:SF7">
    <property type="entry name" value="CARBAMOYL-PHOSPHATE SYNTHASE SMALL CHAIN"/>
    <property type="match status" value="1"/>
</dbReference>
<comment type="subunit">
    <text evidence="11">Composed of two chains; the small (or glutamine) chain promotes the hydrolysis of glutamine to ammonia, which is used by the large (or ammonia) chain to synthesize carbamoyl phosphate. Tetramer of heterodimers (alpha,beta)4.</text>
</comment>
<feature type="active site" evidence="11">
    <location>
        <position position="349"/>
    </location>
</feature>
<dbReference type="GO" id="GO:0004088">
    <property type="term" value="F:carbamoyl-phosphate synthase (glutamine-hydrolyzing) activity"/>
    <property type="evidence" value="ECO:0007669"/>
    <property type="project" value="UniProtKB-UniRule"/>
</dbReference>
<dbReference type="Pfam" id="PF00988">
    <property type="entry name" value="CPSase_sm_chain"/>
    <property type="match status" value="1"/>
</dbReference>
<dbReference type="InterPro" id="IPR035686">
    <property type="entry name" value="CPSase_GATase1"/>
</dbReference>
<dbReference type="PRINTS" id="PR00096">
    <property type="entry name" value="GATASE"/>
</dbReference>
<dbReference type="PRINTS" id="PR00097">
    <property type="entry name" value="ANTSNTHASEII"/>
</dbReference>
<evidence type="ECO:0000256" key="7">
    <source>
        <dbReference type="ARBA" id="ARBA00022962"/>
    </source>
</evidence>
<feature type="binding site" evidence="11">
    <location>
        <position position="239"/>
    </location>
    <ligand>
        <name>L-glutamine</name>
        <dbReference type="ChEBI" id="CHEBI:58359"/>
    </ligand>
</feature>
<protein>
    <recommendedName>
        <fullName evidence="11">Carbamoyl phosphate synthase small chain</fullName>
        <ecNumber evidence="11">6.3.5.5</ecNumber>
    </recommendedName>
    <alternativeName>
        <fullName evidence="11">Carbamoyl phosphate synthetase glutamine chain</fullName>
    </alternativeName>
</protein>
<dbReference type="NCBIfam" id="NF009475">
    <property type="entry name" value="PRK12838.1"/>
    <property type="match status" value="1"/>
</dbReference>
<evidence type="ECO:0000256" key="3">
    <source>
        <dbReference type="ARBA" id="ARBA00007800"/>
    </source>
</evidence>
<feature type="binding site" evidence="11">
    <location>
        <position position="306"/>
    </location>
    <ligand>
        <name>L-glutamine</name>
        <dbReference type="ChEBI" id="CHEBI:58359"/>
    </ligand>
</feature>
<evidence type="ECO:0000256" key="8">
    <source>
        <dbReference type="ARBA" id="ARBA00022975"/>
    </source>
</evidence>
<dbReference type="InterPro" id="IPR006274">
    <property type="entry name" value="CarbamoylP_synth_ssu"/>
</dbReference>
<dbReference type="GO" id="GO:0004359">
    <property type="term" value="F:glutaminase activity"/>
    <property type="evidence" value="ECO:0007669"/>
    <property type="project" value="RHEA"/>
</dbReference>
<comment type="caution">
    <text evidence="11">Lacks conserved residue(s) required for the propagation of feature annotation.</text>
</comment>
<dbReference type="PROSITE" id="PS51273">
    <property type="entry name" value="GATASE_TYPE_1"/>
    <property type="match status" value="1"/>
</dbReference>
<comment type="catalytic activity">
    <reaction evidence="10 11">
        <text>L-glutamine + H2O = L-glutamate + NH4(+)</text>
        <dbReference type="Rhea" id="RHEA:15889"/>
        <dbReference type="ChEBI" id="CHEBI:15377"/>
        <dbReference type="ChEBI" id="CHEBI:28938"/>
        <dbReference type="ChEBI" id="CHEBI:29985"/>
        <dbReference type="ChEBI" id="CHEBI:58359"/>
    </reaction>
</comment>
<evidence type="ECO:0000256" key="4">
    <source>
        <dbReference type="ARBA" id="ARBA00022598"/>
    </source>
</evidence>
<name>A0A4R1L9C3_9BACT</name>
<evidence type="ECO:0000256" key="5">
    <source>
        <dbReference type="ARBA" id="ARBA00022741"/>
    </source>
</evidence>
<dbReference type="RefSeq" id="WP_131993996.1">
    <property type="nucleotide sequence ID" value="NZ_SMGK01000002.1"/>
</dbReference>
<dbReference type="GO" id="GO:0044205">
    <property type="term" value="P:'de novo' UMP biosynthetic process"/>
    <property type="evidence" value="ECO:0007669"/>
    <property type="project" value="UniProtKB-UniRule"/>
</dbReference>
<feature type="region of interest" description="CPSase" evidence="11">
    <location>
        <begin position="1"/>
        <end position="188"/>
    </location>
</feature>
<dbReference type="SUPFAM" id="SSF52317">
    <property type="entry name" value="Class I glutamine amidotransferase-like"/>
    <property type="match status" value="1"/>
</dbReference>
<feature type="active site" description="Nucleophile" evidence="11">
    <location>
        <position position="264"/>
    </location>
</feature>
<feature type="binding site" evidence="11">
    <location>
        <position position="265"/>
    </location>
    <ligand>
        <name>L-glutamine</name>
        <dbReference type="ChEBI" id="CHEBI:58359"/>
    </ligand>
</feature>
<keyword evidence="6 11" id="KW-0067">ATP-binding</keyword>
<dbReference type="FunFam" id="3.50.30.20:FF:000001">
    <property type="entry name" value="Carbamoyl-phosphate synthase small chain"/>
    <property type="match status" value="1"/>
</dbReference>
<keyword evidence="14" id="KW-1185">Reference proteome</keyword>
<dbReference type="GO" id="GO:0005524">
    <property type="term" value="F:ATP binding"/>
    <property type="evidence" value="ECO:0007669"/>
    <property type="project" value="UniProtKB-UniRule"/>
</dbReference>
<dbReference type="InterPro" id="IPR036480">
    <property type="entry name" value="CarbP_synth_ssu_N_sf"/>
</dbReference>
<dbReference type="EMBL" id="SMGK01000002">
    <property type="protein sequence ID" value="TCK73840.1"/>
    <property type="molecule type" value="Genomic_DNA"/>
</dbReference>
<evidence type="ECO:0000313" key="14">
    <source>
        <dbReference type="Proteomes" id="UP000295210"/>
    </source>
</evidence>
<feature type="domain" description="Carbamoyl-phosphate synthase small subunit N-terminal" evidence="12">
    <location>
        <begin position="1"/>
        <end position="131"/>
    </location>
</feature>
<sequence>MQAILALEDGRIFRGEGYGAKGECYGEVVFNTSLTGYQEIFTDPSYAGQIVVLTNPQIGNYGTNTADNEAIRPFIEGLVTREFSPISSNWRSEQVADEYLERFNIPVISEIDTRALVRHLRTHGVMRGVISTIESDVAKLVAKARAIRKMDGTDLASVVTTKARYEWDNEAHSELLLAGEVAAPHPDLHVVAYDYGIKHNIMRMLAQQGCRVTVVPAQTSAEDVLELKPDGIFLSNGPGDPEPVTYAHDNIRRLAGRKPIFGICLGHQLIGLALGGKTYKLKFGHHGGNHPVKCTDTGKVEITAHNHNFAVDPDSLKESEVDLTHVDLNDNTLEGLRHKSMPLFSVQYHPEASPGPHDSHYLFKDFRRMMEGWKR</sequence>
<dbReference type="EC" id="6.3.5.5" evidence="11"/>
<comment type="function">
    <text evidence="11">Small subunit of the glutamine-dependent carbamoyl phosphate synthetase (CPSase). CPSase catalyzes the formation of carbamoyl phosphate from the ammonia moiety of glutamine, carbonate, and phosphate donated by ATP, constituting the first step of 2 biosynthetic pathways, one leading to arginine and/or urea and the other to pyrimidine nucleotides. The small subunit (glutamine amidotransferase) binds and cleaves glutamine to supply the large subunit with the substrate ammonia.</text>
</comment>
<evidence type="ECO:0000313" key="13">
    <source>
        <dbReference type="EMBL" id="TCK73840.1"/>
    </source>
</evidence>
<feature type="binding site" evidence="11">
    <location>
        <position position="45"/>
    </location>
    <ligand>
        <name>L-glutamine</name>
        <dbReference type="ChEBI" id="CHEBI:58359"/>
    </ligand>
</feature>
<evidence type="ECO:0000256" key="9">
    <source>
        <dbReference type="ARBA" id="ARBA00048816"/>
    </source>
</evidence>
<organism evidence="13 14">
    <name type="scientific">Acidipila rosea</name>
    <dbReference type="NCBI Taxonomy" id="768535"/>
    <lineage>
        <taxon>Bacteria</taxon>
        <taxon>Pseudomonadati</taxon>
        <taxon>Acidobacteriota</taxon>
        <taxon>Terriglobia</taxon>
        <taxon>Terriglobales</taxon>
        <taxon>Acidobacteriaceae</taxon>
        <taxon>Acidipila</taxon>
    </lineage>
</organism>
<evidence type="ECO:0000256" key="2">
    <source>
        <dbReference type="ARBA" id="ARBA00005077"/>
    </source>
</evidence>
<feature type="binding site" evidence="11">
    <location>
        <position position="268"/>
    </location>
    <ligand>
        <name>L-glutamine</name>
        <dbReference type="ChEBI" id="CHEBI:58359"/>
    </ligand>
</feature>
<dbReference type="InterPro" id="IPR029062">
    <property type="entry name" value="Class_I_gatase-like"/>
</dbReference>
<evidence type="ECO:0000256" key="10">
    <source>
        <dbReference type="ARBA" id="ARBA00049285"/>
    </source>
</evidence>
<dbReference type="GO" id="GO:0006207">
    <property type="term" value="P:'de novo' pyrimidine nucleobase biosynthetic process"/>
    <property type="evidence" value="ECO:0007669"/>
    <property type="project" value="InterPro"/>
</dbReference>
<comment type="pathway">
    <text evidence="1 11">Pyrimidine metabolism; UMP biosynthesis via de novo pathway; (S)-dihydroorotate from bicarbonate: step 1/3.</text>
</comment>
<evidence type="ECO:0000256" key="1">
    <source>
        <dbReference type="ARBA" id="ARBA00004812"/>
    </source>
</evidence>
<comment type="caution">
    <text evidence="13">The sequence shown here is derived from an EMBL/GenBank/DDBJ whole genome shotgun (WGS) entry which is preliminary data.</text>
</comment>
<dbReference type="Pfam" id="PF00117">
    <property type="entry name" value="GATase"/>
    <property type="match status" value="1"/>
</dbReference>
<feature type="binding site" evidence="11">
    <location>
        <position position="309"/>
    </location>
    <ligand>
        <name>L-glutamine</name>
        <dbReference type="ChEBI" id="CHEBI:58359"/>
    </ligand>
</feature>
<feature type="active site" evidence="11">
    <location>
        <position position="351"/>
    </location>
</feature>
<gene>
    <name evidence="11" type="primary">carA</name>
    <name evidence="13" type="ORF">C7378_1456</name>
</gene>
<dbReference type="InterPro" id="IPR050472">
    <property type="entry name" value="Anth_synth/Amidotransfase"/>
</dbReference>
<dbReference type="GO" id="GO:0006526">
    <property type="term" value="P:L-arginine biosynthetic process"/>
    <property type="evidence" value="ECO:0007669"/>
    <property type="project" value="UniProtKB-UniRule"/>
</dbReference>